<proteinExistence type="predicted"/>
<name>A0A6J5SZD3_9CAUD</name>
<gene>
    <name evidence="1" type="ORF">UFOVP1033_127</name>
    <name evidence="2" type="ORF">UFOVP1631_127</name>
</gene>
<dbReference type="EMBL" id="LR797501">
    <property type="protein sequence ID" value="CAB4220992.1"/>
    <property type="molecule type" value="Genomic_DNA"/>
</dbReference>
<evidence type="ECO:0000313" key="1">
    <source>
        <dbReference type="EMBL" id="CAB4179450.1"/>
    </source>
</evidence>
<protein>
    <submittedName>
        <fullName evidence="2">Uncharacterized protein</fullName>
    </submittedName>
</protein>
<dbReference type="EMBL" id="LR796981">
    <property type="protein sequence ID" value="CAB4179450.1"/>
    <property type="molecule type" value="Genomic_DNA"/>
</dbReference>
<organism evidence="2">
    <name type="scientific">uncultured Caudovirales phage</name>
    <dbReference type="NCBI Taxonomy" id="2100421"/>
    <lineage>
        <taxon>Viruses</taxon>
        <taxon>Duplodnaviria</taxon>
        <taxon>Heunggongvirae</taxon>
        <taxon>Uroviricota</taxon>
        <taxon>Caudoviricetes</taxon>
        <taxon>Peduoviridae</taxon>
        <taxon>Maltschvirus</taxon>
        <taxon>Maltschvirus maltsch</taxon>
    </lineage>
</organism>
<accession>A0A6J5SZD3</accession>
<reference evidence="2" key="1">
    <citation type="submission" date="2020-05" db="EMBL/GenBank/DDBJ databases">
        <authorList>
            <person name="Chiriac C."/>
            <person name="Salcher M."/>
            <person name="Ghai R."/>
            <person name="Kavagutti S V."/>
        </authorList>
    </citation>
    <scope>NUCLEOTIDE SEQUENCE</scope>
</reference>
<evidence type="ECO:0000313" key="2">
    <source>
        <dbReference type="EMBL" id="CAB4220992.1"/>
    </source>
</evidence>
<sequence>MSEYGPIIVGRDNGQPPIEITQEMLDASIPLITFIEKELG</sequence>